<evidence type="ECO:0000256" key="8">
    <source>
        <dbReference type="ARBA" id="ARBA00022840"/>
    </source>
</evidence>
<dbReference type="InterPro" id="IPR006212">
    <property type="entry name" value="Furin_repeat"/>
</dbReference>
<dbReference type="EC" id="2.7.10.1" evidence="2"/>
<evidence type="ECO:0000313" key="18">
    <source>
        <dbReference type="EMBL" id="VDL61480.1"/>
    </source>
</evidence>
<dbReference type="SUPFAM" id="SSF52058">
    <property type="entry name" value="L domain-like"/>
    <property type="match status" value="2"/>
</dbReference>
<evidence type="ECO:0000313" key="19">
    <source>
        <dbReference type="Proteomes" id="UP000274504"/>
    </source>
</evidence>
<evidence type="ECO:0000259" key="16">
    <source>
        <dbReference type="Pfam" id="PF00757"/>
    </source>
</evidence>
<protein>
    <recommendedName>
        <fullName evidence="2">receptor protein-tyrosine kinase</fullName>
        <ecNumber evidence="2">2.7.10.1</ecNumber>
    </recommendedName>
</protein>
<dbReference type="InterPro" id="IPR036941">
    <property type="entry name" value="Rcpt_L-dom_sf"/>
</dbReference>
<evidence type="ECO:0000256" key="9">
    <source>
        <dbReference type="ARBA" id="ARBA00022989"/>
    </source>
</evidence>
<evidence type="ECO:0000256" key="2">
    <source>
        <dbReference type="ARBA" id="ARBA00011902"/>
    </source>
</evidence>
<evidence type="ECO:0000256" key="1">
    <source>
        <dbReference type="ARBA" id="ARBA00004479"/>
    </source>
</evidence>
<dbReference type="AlphaFoldDB" id="A0A0R3SUI6"/>
<evidence type="ECO:0000256" key="10">
    <source>
        <dbReference type="ARBA" id="ARBA00023136"/>
    </source>
</evidence>
<dbReference type="InterPro" id="IPR000494">
    <property type="entry name" value="Rcpt_L-dom"/>
</dbReference>
<dbReference type="SUPFAM" id="SSF57184">
    <property type="entry name" value="Growth factor receptor domain"/>
    <property type="match status" value="1"/>
</dbReference>
<keyword evidence="5" id="KW-0812">Transmembrane</keyword>
<evidence type="ECO:0000256" key="12">
    <source>
        <dbReference type="ARBA" id="ARBA00023170"/>
    </source>
</evidence>
<evidence type="ECO:0000256" key="11">
    <source>
        <dbReference type="ARBA" id="ARBA00023137"/>
    </source>
</evidence>
<dbReference type="Pfam" id="PF01030">
    <property type="entry name" value="Recep_L_domain"/>
    <property type="match status" value="1"/>
</dbReference>
<evidence type="ECO:0000313" key="20">
    <source>
        <dbReference type="WBParaSite" id="HDID_0000916401-mRNA-1"/>
    </source>
</evidence>
<feature type="domain" description="Furin-like cysteine-rich" evidence="16">
    <location>
        <begin position="217"/>
        <end position="376"/>
    </location>
</feature>
<dbReference type="Pfam" id="PF00757">
    <property type="entry name" value="Furin-like"/>
    <property type="match status" value="1"/>
</dbReference>
<dbReference type="Gene3D" id="2.10.220.10">
    <property type="entry name" value="Hormone Receptor, Insulin-like Growth Factor Receptor 1, Chain A, domain 2"/>
    <property type="match status" value="1"/>
</dbReference>
<dbReference type="Proteomes" id="UP000274504">
    <property type="component" value="Unassembled WGS sequence"/>
</dbReference>
<keyword evidence="6" id="KW-0547">Nucleotide-binding</keyword>
<dbReference type="CDD" id="cd00064">
    <property type="entry name" value="FU"/>
    <property type="match status" value="1"/>
</dbReference>
<organism evidence="20">
    <name type="scientific">Hymenolepis diminuta</name>
    <name type="common">Rat tapeworm</name>
    <dbReference type="NCBI Taxonomy" id="6216"/>
    <lineage>
        <taxon>Eukaryota</taxon>
        <taxon>Metazoa</taxon>
        <taxon>Spiralia</taxon>
        <taxon>Lophotrochozoa</taxon>
        <taxon>Platyhelminthes</taxon>
        <taxon>Cestoda</taxon>
        <taxon>Eucestoda</taxon>
        <taxon>Cyclophyllidea</taxon>
        <taxon>Hymenolepididae</taxon>
        <taxon>Hymenolepis</taxon>
    </lineage>
</organism>
<keyword evidence="8" id="KW-0067">ATP-binding</keyword>
<feature type="chain" id="PRO_5043131471" description="receptor protein-tyrosine kinase" evidence="15">
    <location>
        <begin position="18"/>
        <end position="496"/>
    </location>
</feature>
<evidence type="ECO:0000256" key="4">
    <source>
        <dbReference type="ARBA" id="ARBA00022679"/>
    </source>
</evidence>
<name>A0A0R3SUI6_HYMDI</name>
<dbReference type="Gene3D" id="3.80.20.20">
    <property type="entry name" value="Receptor L-domain"/>
    <property type="match status" value="2"/>
</dbReference>
<dbReference type="WBParaSite" id="HDID_0000916401-mRNA-1">
    <property type="protein sequence ID" value="HDID_0000916401-mRNA-1"/>
    <property type="gene ID" value="HDID_0000916401"/>
</dbReference>
<gene>
    <name evidence="18" type="ORF">HDID_LOCUS9162</name>
</gene>
<keyword evidence="7" id="KW-0418">Kinase</keyword>
<dbReference type="SMART" id="SM00261">
    <property type="entry name" value="FU"/>
    <property type="match status" value="1"/>
</dbReference>
<evidence type="ECO:0000256" key="13">
    <source>
        <dbReference type="ARBA" id="ARBA00023180"/>
    </source>
</evidence>
<keyword evidence="15" id="KW-0732">Signal</keyword>
<evidence type="ECO:0000256" key="3">
    <source>
        <dbReference type="ARBA" id="ARBA00022553"/>
    </source>
</evidence>
<evidence type="ECO:0000256" key="7">
    <source>
        <dbReference type="ARBA" id="ARBA00022777"/>
    </source>
</evidence>
<keyword evidence="4" id="KW-0808">Transferase</keyword>
<dbReference type="InterPro" id="IPR006211">
    <property type="entry name" value="Furin-like_Cys-rich_dom"/>
</dbReference>
<comment type="catalytic activity">
    <reaction evidence="14">
        <text>L-tyrosyl-[protein] + ATP = O-phospho-L-tyrosyl-[protein] + ADP + H(+)</text>
        <dbReference type="Rhea" id="RHEA:10596"/>
        <dbReference type="Rhea" id="RHEA-COMP:10136"/>
        <dbReference type="Rhea" id="RHEA-COMP:20101"/>
        <dbReference type="ChEBI" id="CHEBI:15378"/>
        <dbReference type="ChEBI" id="CHEBI:30616"/>
        <dbReference type="ChEBI" id="CHEBI:46858"/>
        <dbReference type="ChEBI" id="CHEBI:61978"/>
        <dbReference type="ChEBI" id="CHEBI:456216"/>
        <dbReference type="EC" id="2.7.10.1"/>
    </reaction>
</comment>
<reference evidence="20" key="1">
    <citation type="submission" date="2017-02" db="UniProtKB">
        <authorList>
            <consortium name="WormBaseParasite"/>
        </authorList>
    </citation>
    <scope>IDENTIFICATION</scope>
</reference>
<keyword evidence="13" id="KW-0325">Glycoprotein</keyword>
<evidence type="ECO:0000256" key="14">
    <source>
        <dbReference type="ARBA" id="ARBA00051243"/>
    </source>
</evidence>
<feature type="signal peptide" evidence="15">
    <location>
        <begin position="1"/>
        <end position="17"/>
    </location>
</feature>
<evidence type="ECO:0000256" key="6">
    <source>
        <dbReference type="ARBA" id="ARBA00022741"/>
    </source>
</evidence>
<keyword evidence="9" id="KW-1133">Transmembrane helix</keyword>
<accession>A0A0R3SUI6</accession>
<proteinExistence type="predicted"/>
<comment type="subcellular location">
    <subcellularLocation>
        <location evidence="1">Membrane</location>
        <topology evidence="1">Single-pass type I membrane protein</topology>
    </subcellularLocation>
</comment>
<reference evidence="18 19" key="2">
    <citation type="submission" date="2018-11" db="EMBL/GenBank/DDBJ databases">
        <authorList>
            <consortium name="Pathogen Informatics"/>
        </authorList>
    </citation>
    <scope>NUCLEOTIDE SEQUENCE [LARGE SCALE GENOMIC DNA]</scope>
</reference>
<evidence type="ECO:0000256" key="15">
    <source>
        <dbReference type="SAM" id="SignalP"/>
    </source>
</evidence>
<dbReference type="OrthoDB" id="6262500at2759"/>
<dbReference type="STRING" id="6216.A0A0R3SUI6"/>
<keyword evidence="10" id="KW-0472">Membrane</keyword>
<dbReference type="GO" id="GO:0016020">
    <property type="term" value="C:membrane"/>
    <property type="evidence" value="ECO:0007669"/>
    <property type="project" value="UniProtKB-SubCell"/>
</dbReference>
<dbReference type="InterPro" id="IPR009030">
    <property type="entry name" value="Growth_fac_rcpt_cys_sf"/>
</dbReference>
<dbReference type="GO" id="GO:0005524">
    <property type="term" value="F:ATP binding"/>
    <property type="evidence" value="ECO:0007669"/>
    <property type="project" value="UniProtKB-KW"/>
</dbReference>
<evidence type="ECO:0000259" key="17">
    <source>
        <dbReference type="Pfam" id="PF01030"/>
    </source>
</evidence>
<dbReference type="EMBL" id="UYSG01011227">
    <property type="protein sequence ID" value="VDL61480.1"/>
    <property type="molecule type" value="Genomic_DNA"/>
</dbReference>
<sequence length="496" mass="54665">MRRGYIGFSFIFLLVNAFTFLATDNNCAIPKDFEEVECPSYVLDLNQPDSLNAISNCTILNGNLIVTGLSNTICGPDGLSLPRLFEILGSLTIEHSSCSGDLSHFLPNLIAIHGIFPFSDSLSLGSKVSVPPFDLLIHHTALSGIGLRCLRVIGRHGVLLIDNPQMCYTDTIGWHLLSPSLTDSRSPMTNLTVEKRNDESSPLGRELLNADGLFDLCANACPMNCKWITVNNLPRSFCWSRDHCQYICSSKCRDNGLTCSVHNAKECCHPNCLGGCTGPTSDDCLICRNFHYNNTCLSNCPNGLFGLYGRYCVTREVCLSKRVPDAIFPYALQHYHNSDGPIIFSIQNRSCVPVCGLGHRRSFDGICVPCGPDCEETKRDCGDVVIYQQADLASIDTFKPSCRIALEVTWNVNLEDLFPTSDSAKLKIHSGSVEFSANYRLCPDKIRGFMKNHVTFASGRKLTPAELDLIGTANGEFALCESYQSLFILLISFINC</sequence>
<feature type="domain" description="Receptor L-domain" evidence="17">
    <location>
        <begin position="56"/>
        <end position="176"/>
    </location>
</feature>
<keyword evidence="3" id="KW-0597">Phosphoprotein</keyword>
<dbReference type="GO" id="GO:0004714">
    <property type="term" value="F:transmembrane receptor protein tyrosine kinase activity"/>
    <property type="evidence" value="ECO:0007669"/>
    <property type="project" value="UniProtKB-EC"/>
</dbReference>
<keyword evidence="12" id="KW-0675">Receptor</keyword>
<evidence type="ECO:0000256" key="5">
    <source>
        <dbReference type="ARBA" id="ARBA00022692"/>
    </source>
</evidence>
<keyword evidence="11" id="KW-0829">Tyrosine-protein kinase</keyword>